<organism evidence="1 9">
    <name type="scientific">Bacteroides caccae</name>
    <dbReference type="NCBI Taxonomy" id="47678"/>
    <lineage>
        <taxon>Bacteria</taxon>
        <taxon>Pseudomonadati</taxon>
        <taxon>Bacteroidota</taxon>
        <taxon>Bacteroidia</taxon>
        <taxon>Bacteroidales</taxon>
        <taxon>Bacteroidaceae</taxon>
        <taxon>Bacteroides</taxon>
    </lineage>
</organism>
<name>A0A413MAU7_9BACE</name>
<evidence type="ECO:0000313" key="4">
    <source>
        <dbReference type="EMBL" id="RGY19131.1"/>
    </source>
</evidence>
<dbReference type="EMBL" id="VVYP01000063">
    <property type="protein sequence ID" value="KAA5457406.1"/>
    <property type="molecule type" value="Genomic_DNA"/>
</dbReference>
<sequence>MKRSMSKEEFLALYQRQQSSGLTIKDFCDNESYPASCFHYWKKKYGLSHPYTKHTEPTGDSFIPLNINHTPAIPTSSCGDRHVTIELPSGIKIHLNILSNPEIIYGLISKLCSHVLPE</sequence>
<proteinExistence type="predicted"/>
<evidence type="ECO:0000313" key="2">
    <source>
        <dbReference type="EMBL" id="KAA5491546.1"/>
    </source>
</evidence>
<dbReference type="EMBL" id="QSCS01000091">
    <property type="protein sequence ID" value="RGY19131.1"/>
    <property type="molecule type" value="Genomic_DNA"/>
</dbReference>
<dbReference type="EMBL" id="VVYD01000052">
    <property type="protein sequence ID" value="KAA5491546.1"/>
    <property type="molecule type" value="Genomic_DNA"/>
</dbReference>
<evidence type="ECO:0000313" key="6">
    <source>
        <dbReference type="Proteomes" id="UP000284431"/>
    </source>
</evidence>
<dbReference type="KEGG" id="bcac:CGC64_00495"/>
<evidence type="ECO:0000313" key="7">
    <source>
        <dbReference type="Proteomes" id="UP000284689"/>
    </source>
</evidence>
<evidence type="ECO:0000313" key="3">
    <source>
        <dbReference type="EMBL" id="MDO6360472.1"/>
    </source>
</evidence>
<reference evidence="3" key="3">
    <citation type="submission" date="2023-07" db="EMBL/GenBank/DDBJ databases">
        <title>Whole Genome Sequencing of Colonoscopy isolates.</title>
        <authorList>
            <person name="Surve S.V."/>
            <person name="Valls R.A."/>
            <person name="Barrak K.E."/>
            <person name="Gardner T.B."/>
            <person name="O'Toole G.A."/>
        </authorList>
    </citation>
    <scope>NUCLEOTIDE SEQUENCE</scope>
    <source>
        <strain evidence="3">GP0119</strain>
    </source>
</reference>
<evidence type="ECO:0000313" key="5">
    <source>
        <dbReference type="EMBL" id="RHD52404.1"/>
    </source>
</evidence>
<dbReference type="EMBL" id="JAUONL010000056">
    <property type="protein sequence ID" value="MDO6360472.1"/>
    <property type="molecule type" value="Genomic_DNA"/>
</dbReference>
<dbReference type="Proteomes" id="UP000284689">
    <property type="component" value="Unassembled WGS sequence"/>
</dbReference>
<reference evidence="6 7" key="1">
    <citation type="submission" date="2018-08" db="EMBL/GenBank/DDBJ databases">
        <title>A genome reference for cultivated species of the human gut microbiota.</title>
        <authorList>
            <person name="Zou Y."/>
            <person name="Xue W."/>
            <person name="Luo G."/>
        </authorList>
    </citation>
    <scope>NUCLEOTIDE SEQUENCE [LARGE SCALE GENOMIC DNA]</scope>
    <source>
        <strain evidence="5 7">AM31-16AC</strain>
        <strain evidence="4 6">OF02-6LB</strain>
    </source>
</reference>
<dbReference type="AlphaFoldDB" id="A0A413MAU7"/>
<accession>A0A413MAU7</accession>
<dbReference type="Proteomes" id="UP000284431">
    <property type="component" value="Unassembled WGS sequence"/>
</dbReference>
<evidence type="ECO:0000313" key="8">
    <source>
        <dbReference type="Proteomes" id="UP000368418"/>
    </source>
</evidence>
<dbReference type="NCBIfam" id="NF047593">
    <property type="entry name" value="IS66_ISAeme5_TnpA"/>
    <property type="match status" value="1"/>
</dbReference>
<dbReference type="Proteomes" id="UP000475905">
    <property type="component" value="Unassembled WGS sequence"/>
</dbReference>
<gene>
    <name evidence="5" type="ORF">DW794_02895</name>
    <name evidence="4" type="ORF">DXA49_23085</name>
    <name evidence="2" type="ORF">F2Y31_22865</name>
    <name evidence="1" type="ORF">F2Y36_22615</name>
    <name evidence="3" type="ORF">Q4469_22835</name>
</gene>
<evidence type="ECO:0000313" key="1">
    <source>
        <dbReference type="EMBL" id="KAA5457406.1"/>
    </source>
</evidence>
<dbReference type="Proteomes" id="UP000368418">
    <property type="component" value="Unassembled WGS sequence"/>
</dbReference>
<dbReference type="RefSeq" id="WP_005635862.1">
    <property type="nucleotide sequence ID" value="NZ_CACRTB010000017.1"/>
</dbReference>
<comment type="caution">
    <text evidence="1">The sequence shown here is derived from an EMBL/GenBank/DDBJ whole genome shotgun (WGS) entry which is preliminary data.</text>
</comment>
<evidence type="ECO:0000313" key="9">
    <source>
        <dbReference type="Proteomes" id="UP000475905"/>
    </source>
</evidence>
<protein>
    <submittedName>
        <fullName evidence="3">IS66 family insertion sequence element accessory protein TnpB</fullName>
    </submittedName>
</protein>
<reference evidence="8 9" key="2">
    <citation type="journal article" date="2019" name="Nat. Med.">
        <title>A library of human gut bacterial isolates paired with longitudinal multiomics data enables mechanistic microbiome research.</title>
        <authorList>
            <person name="Poyet M."/>
            <person name="Groussin M."/>
            <person name="Gibbons S.M."/>
            <person name="Avila-Pacheco J."/>
            <person name="Jiang X."/>
            <person name="Kearney S.M."/>
            <person name="Perrotta A.R."/>
            <person name="Berdy B."/>
            <person name="Zhao S."/>
            <person name="Lieberman T.D."/>
            <person name="Swanson P.K."/>
            <person name="Smith M."/>
            <person name="Roesemann S."/>
            <person name="Alexander J.E."/>
            <person name="Rich S.A."/>
            <person name="Livny J."/>
            <person name="Vlamakis H."/>
            <person name="Clish C."/>
            <person name="Bullock K."/>
            <person name="Deik A."/>
            <person name="Scott J."/>
            <person name="Pierce K.A."/>
            <person name="Xavier R.J."/>
            <person name="Alm E.J."/>
        </authorList>
    </citation>
    <scope>NUCLEOTIDE SEQUENCE [LARGE SCALE GENOMIC DNA]</scope>
    <source>
        <strain evidence="2 8">BIOML-A19</strain>
        <strain evidence="1 9">BIOML-A31</strain>
    </source>
</reference>
<dbReference type="Proteomes" id="UP001170023">
    <property type="component" value="Unassembled WGS sequence"/>
</dbReference>
<dbReference type="GeneID" id="5304638"/>
<dbReference type="EMBL" id="QSJD01000003">
    <property type="protein sequence ID" value="RHD52404.1"/>
    <property type="molecule type" value="Genomic_DNA"/>
</dbReference>
<dbReference type="KEGG" id="bcac:CGC64_14940"/>